<dbReference type="RefSeq" id="XP_022308064.1">
    <property type="nucleotide sequence ID" value="XM_022452356.1"/>
</dbReference>
<gene>
    <name evidence="3" type="primary">LOC111114063</name>
    <name evidence="4" type="synonym">LOC111115033</name>
</gene>
<feature type="chain" id="PRO_5044666100" evidence="1">
    <location>
        <begin position="36"/>
        <end position="127"/>
    </location>
</feature>
<dbReference type="Proteomes" id="UP000694844">
    <property type="component" value="Chromosome 1"/>
</dbReference>
<evidence type="ECO:0000313" key="4">
    <source>
        <dbReference type="RefSeq" id="XP_022309316.1"/>
    </source>
</evidence>
<reference evidence="2" key="1">
    <citation type="submission" date="2024-06" db="UniProtKB">
        <authorList>
            <consortium name="RefSeq"/>
        </authorList>
    </citation>
    <scope>NUCLEOTIDE SEQUENCE [LARGE SCALE GENOMIC DNA]</scope>
    <source>
        <tissue evidence="4">Whole sample</tissue>
    </source>
</reference>
<keyword evidence="2" id="KW-1185">Reference proteome</keyword>
<evidence type="ECO:0000313" key="3">
    <source>
        <dbReference type="RefSeq" id="XP_022308064.1"/>
    </source>
</evidence>
<protein>
    <submittedName>
        <fullName evidence="3">Uncharacterized protein LOC111114063</fullName>
    </submittedName>
    <submittedName>
        <fullName evidence="4">Uncharacterized protein LOC111115033</fullName>
    </submittedName>
</protein>
<evidence type="ECO:0000256" key="1">
    <source>
        <dbReference type="SAM" id="SignalP"/>
    </source>
</evidence>
<organism evidence="2 3">
    <name type="scientific">Crassostrea virginica</name>
    <name type="common">Eastern oyster</name>
    <dbReference type="NCBI Taxonomy" id="6565"/>
    <lineage>
        <taxon>Eukaryota</taxon>
        <taxon>Metazoa</taxon>
        <taxon>Spiralia</taxon>
        <taxon>Lophotrochozoa</taxon>
        <taxon>Mollusca</taxon>
        <taxon>Bivalvia</taxon>
        <taxon>Autobranchia</taxon>
        <taxon>Pteriomorphia</taxon>
        <taxon>Ostreida</taxon>
        <taxon>Ostreoidea</taxon>
        <taxon>Ostreidae</taxon>
        <taxon>Crassostrea</taxon>
    </lineage>
</organism>
<dbReference type="GeneID" id="111114063"/>
<accession>A0A8B8BYZ1</accession>
<dbReference type="OrthoDB" id="6193343at2759"/>
<sequence length="127" mass="14188">MTTLWRTNATSSPNMANCKSLWILVLLCLLPKLESCPPVQTADLANCWNTEPCCFVEPIYIRDSFGFGCFKGCLKKCSKNCVNPCVGLPLVDLRDCRTTDPAHCDVMPSYELVKGHHCFKGCTQFCE</sequence>
<feature type="signal peptide" evidence="1">
    <location>
        <begin position="1"/>
        <end position="35"/>
    </location>
</feature>
<dbReference type="AlphaFoldDB" id="A0A8B8BYZ1"/>
<name>A0A8B8BYZ1_CRAVI</name>
<evidence type="ECO:0000313" key="2">
    <source>
        <dbReference type="Proteomes" id="UP000694844"/>
    </source>
</evidence>
<reference evidence="3" key="2">
    <citation type="submission" date="2025-04" db="UniProtKB">
        <authorList>
            <consortium name="RefSeq"/>
        </authorList>
    </citation>
    <scope>IDENTIFICATION</scope>
    <source>
        <tissue evidence="3">Whole sample</tissue>
    </source>
</reference>
<dbReference type="RefSeq" id="XP_022309316.1">
    <property type="nucleotide sequence ID" value="XM_022453608.1"/>
</dbReference>
<proteinExistence type="predicted"/>
<keyword evidence="1" id="KW-0732">Signal</keyword>
<dbReference type="KEGG" id="cvn:111115033"/>
<dbReference type="KEGG" id="cvn:111114063"/>